<keyword evidence="2" id="KW-1185">Reference proteome</keyword>
<accession>A0A947DDB4</accession>
<protein>
    <submittedName>
        <fullName evidence="1">Major capsid protein</fullName>
    </submittedName>
</protein>
<dbReference type="InterPro" id="IPR053738">
    <property type="entry name" value="Lambda_capsid_assembly"/>
</dbReference>
<dbReference type="AlphaFoldDB" id="A0A947DDB4"/>
<gene>
    <name evidence="1" type="ORF">KL771_28200</name>
</gene>
<feature type="non-terminal residue" evidence="1">
    <location>
        <position position="177"/>
    </location>
</feature>
<evidence type="ECO:0000313" key="1">
    <source>
        <dbReference type="EMBL" id="MBT9293354.1"/>
    </source>
</evidence>
<organism evidence="1 2">
    <name type="scientific">Prosthecodimorpha staleyi</name>
    <dbReference type="NCBI Taxonomy" id="2840188"/>
    <lineage>
        <taxon>Bacteria</taxon>
        <taxon>Pseudomonadati</taxon>
        <taxon>Pseudomonadota</taxon>
        <taxon>Alphaproteobacteria</taxon>
        <taxon>Hyphomicrobiales</taxon>
        <taxon>Ancalomicrobiaceae</taxon>
        <taxon>Prosthecodimorpha</taxon>
    </lineage>
</organism>
<feature type="non-terminal residue" evidence="1">
    <location>
        <position position="1"/>
    </location>
</feature>
<dbReference type="Proteomes" id="UP000766595">
    <property type="component" value="Unassembled WGS sequence"/>
</dbReference>
<comment type="caution">
    <text evidence="1">The sequence shown here is derived from an EMBL/GenBank/DDBJ whole genome shotgun (WGS) entry which is preliminary data.</text>
</comment>
<dbReference type="Gene3D" id="3.90.1690.10">
    <property type="entry name" value="phage-related protein like domain"/>
    <property type="match status" value="1"/>
</dbReference>
<evidence type="ECO:0000313" key="2">
    <source>
        <dbReference type="Proteomes" id="UP000766595"/>
    </source>
</evidence>
<name>A0A947DDB4_9HYPH</name>
<dbReference type="EMBL" id="JAHHZF010000047">
    <property type="protein sequence ID" value="MBT9293354.1"/>
    <property type="molecule type" value="Genomic_DNA"/>
</dbReference>
<sequence>REVRVAGLVQNTANYDASRRLALTGTARFEAYGTSDPINVIKDGLDGTLVYRPNTVVMGQPVWSKLRSHPDLVNAVKGTESGKGMISRREFEELFEVQQLLVGESFVNLAKPGQTANLGRVWGKHIALLYVDPAPAAEKLTWGFTGEYGTKVGGRIEDEDMGLDGGFRIRVGEKVKE</sequence>
<reference evidence="1 2" key="1">
    <citation type="submission" date="2021-06" db="EMBL/GenBank/DDBJ databases">
        <authorList>
            <person name="Grouzdev D.S."/>
            <person name="Koziaeva V."/>
        </authorList>
    </citation>
    <scope>NUCLEOTIDE SEQUENCE [LARGE SCALE GENOMIC DNA]</scope>
    <source>
        <strain evidence="1 2">22</strain>
    </source>
</reference>
<proteinExistence type="predicted"/>